<feature type="domain" description="Ribosome maturation factor RimM PRC barrel" evidence="7">
    <location>
        <begin position="98"/>
        <end position="170"/>
    </location>
</feature>
<reference evidence="8 9" key="1">
    <citation type="submission" date="2016-11" db="EMBL/GenBank/DDBJ databases">
        <authorList>
            <person name="Jaros S."/>
            <person name="Januszkiewicz K."/>
            <person name="Wedrychowicz H."/>
        </authorList>
    </citation>
    <scope>NUCLEOTIDE SEQUENCE [LARGE SCALE GENOMIC DNA]</scope>
    <source>
        <strain evidence="8 9">DSM 14501</strain>
    </source>
</reference>
<dbReference type="NCBIfam" id="TIGR02273">
    <property type="entry name" value="16S_RimM"/>
    <property type="match status" value="1"/>
</dbReference>
<dbReference type="Pfam" id="PF01782">
    <property type="entry name" value="RimM"/>
    <property type="match status" value="1"/>
</dbReference>
<dbReference type="GO" id="GO:0042274">
    <property type="term" value="P:ribosomal small subunit biogenesis"/>
    <property type="evidence" value="ECO:0007669"/>
    <property type="project" value="UniProtKB-UniRule"/>
</dbReference>
<dbReference type="Proteomes" id="UP000184082">
    <property type="component" value="Unassembled WGS sequence"/>
</dbReference>
<evidence type="ECO:0000313" key="8">
    <source>
        <dbReference type="EMBL" id="SHJ69519.1"/>
    </source>
</evidence>
<dbReference type="InterPro" id="IPR002676">
    <property type="entry name" value="RimM_N"/>
</dbReference>
<comment type="domain">
    <text evidence="5">The PRC barrel domain binds ribosomal protein uS19.</text>
</comment>
<dbReference type="STRING" id="1121266.SAMN02745883_00177"/>
<evidence type="ECO:0000256" key="4">
    <source>
        <dbReference type="ARBA" id="ARBA00023186"/>
    </source>
</evidence>
<dbReference type="AlphaFoldDB" id="A0A1M6LE78"/>
<accession>A0A1M6LE78</accession>
<dbReference type="GO" id="GO:0043022">
    <property type="term" value="F:ribosome binding"/>
    <property type="evidence" value="ECO:0007669"/>
    <property type="project" value="InterPro"/>
</dbReference>
<evidence type="ECO:0000256" key="5">
    <source>
        <dbReference type="HAMAP-Rule" id="MF_00014"/>
    </source>
</evidence>
<evidence type="ECO:0000256" key="3">
    <source>
        <dbReference type="ARBA" id="ARBA00022552"/>
    </source>
</evidence>
<comment type="similarity">
    <text evidence="5">Belongs to the RimM family.</text>
</comment>
<evidence type="ECO:0000259" key="6">
    <source>
        <dbReference type="Pfam" id="PF01782"/>
    </source>
</evidence>
<dbReference type="Pfam" id="PF24986">
    <property type="entry name" value="PRC_RimM"/>
    <property type="match status" value="1"/>
</dbReference>
<dbReference type="InterPro" id="IPR036976">
    <property type="entry name" value="RimM_N_sf"/>
</dbReference>
<dbReference type="GO" id="GO:0005840">
    <property type="term" value="C:ribosome"/>
    <property type="evidence" value="ECO:0007669"/>
    <property type="project" value="InterPro"/>
</dbReference>
<dbReference type="EMBL" id="FRAJ01000003">
    <property type="protein sequence ID" value="SHJ69519.1"/>
    <property type="molecule type" value="Genomic_DNA"/>
</dbReference>
<dbReference type="PANTHER" id="PTHR33692">
    <property type="entry name" value="RIBOSOME MATURATION FACTOR RIMM"/>
    <property type="match status" value="1"/>
</dbReference>
<organism evidence="8 9">
    <name type="scientific">Caminicella sporogenes DSM 14501</name>
    <dbReference type="NCBI Taxonomy" id="1121266"/>
    <lineage>
        <taxon>Bacteria</taxon>
        <taxon>Bacillati</taxon>
        <taxon>Bacillota</taxon>
        <taxon>Clostridia</taxon>
        <taxon>Peptostreptococcales</taxon>
        <taxon>Caminicellaceae</taxon>
        <taxon>Caminicella</taxon>
    </lineage>
</organism>
<evidence type="ECO:0000313" key="9">
    <source>
        <dbReference type="Proteomes" id="UP000184082"/>
    </source>
</evidence>
<evidence type="ECO:0000256" key="1">
    <source>
        <dbReference type="ARBA" id="ARBA00022490"/>
    </source>
</evidence>
<evidence type="ECO:0000259" key="7">
    <source>
        <dbReference type="Pfam" id="PF24986"/>
    </source>
</evidence>
<sequence>MGKKIVIGKIVNTQGIKGDVRIYPLTDYKERYEELEYIYIEGIDDKFEIENVRYKKELAIIKFKGLNNINDVEKYKNKYIYIDESQLRKLPEDTYYIFDLVGCNVYDEDNNLIGKLIDVIQNTAQDIYVVERLDEEDREKTKKVMIPAVEEFIKKIDIKNKSIIVHLIEGMLE</sequence>
<comment type="function">
    <text evidence="5">An accessory protein needed during the final step in the assembly of 30S ribosomal subunit, possibly for assembly of the head region. Essential for efficient processing of 16S rRNA. May be needed both before and after RbfA during the maturation of 16S rRNA. It has affinity for free ribosomal 30S subunits but not for 70S ribosomes.</text>
</comment>
<name>A0A1M6LE78_9FIRM</name>
<keyword evidence="3 5" id="KW-0698">rRNA processing</keyword>
<dbReference type="Gene3D" id="2.40.30.60">
    <property type="entry name" value="RimM"/>
    <property type="match status" value="1"/>
</dbReference>
<dbReference type="GO" id="GO:0006364">
    <property type="term" value="P:rRNA processing"/>
    <property type="evidence" value="ECO:0007669"/>
    <property type="project" value="UniProtKB-UniRule"/>
</dbReference>
<evidence type="ECO:0000256" key="2">
    <source>
        <dbReference type="ARBA" id="ARBA00022517"/>
    </source>
</evidence>
<comment type="subunit">
    <text evidence="5">Binds ribosomal protein uS19.</text>
</comment>
<keyword evidence="2 5" id="KW-0690">Ribosome biogenesis</keyword>
<dbReference type="GO" id="GO:0005737">
    <property type="term" value="C:cytoplasm"/>
    <property type="evidence" value="ECO:0007669"/>
    <property type="project" value="UniProtKB-SubCell"/>
</dbReference>
<protein>
    <recommendedName>
        <fullName evidence="5">Ribosome maturation factor RimM</fullName>
    </recommendedName>
</protein>
<keyword evidence="9" id="KW-1185">Reference proteome</keyword>
<dbReference type="SUPFAM" id="SSF50346">
    <property type="entry name" value="PRC-barrel domain"/>
    <property type="match status" value="1"/>
</dbReference>
<feature type="domain" description="RimM N-terminal" evidence="6">
    <location>
        <begin position="6"/>
        <end position="86"/>
    </location>
</feature>
<dbReference type="InterPro" id="IPR009000">
    <property type="entry name" value="Transl_B-barrel_sf"/>
</dbReference>
<keyword evidence="4 5" id="KW-0143">Chaperone</keyword>
<dbReference type="InterPro" id="IPR056792">
    <property type="entry name" value="PRC_RimM"/>
</dbReference>
<dbReference type="SUPFAM" id="SSF50447">
    <property type="entry name" value="Translation proteins"/>
    <property type="match status" value="1"/>
</dbReference>
<comment type="subcellular location">
    <subcellularLocation>
        <location evidence="5">Cytoplasm</location>
    </subcellularLocation>
</comment>
<dbReference type="PANTHER" id="PTHR33692:SF1">
    <property type="entry name" value="RIBOSOME MATURATION FACTOR RIMM"/>
    <property type="match status" value="1"/>
</dbReference>
<dbReference type="InterPro" id="IPR011961">
    <property type="entry name" value="RimM"/>
</dbReference>
<dbReference type="Gene3D" id="2.30.30.240">
    <property type="entry name" value="PRC-barrel domain"/>
    <property type="match status" value="1"/>
</dbReference>
<gene>
    <name evidence="5" type="primary">rimM</name>
    <name evidence="8" type="ORF">SAMN02745883_00177</name>
</gene>
<proteinExistence type="inferred from homology"/>
<keyword evidence="1 5" id="KW-0963">Cytoplasm</keyword>
<dbReference type="HAMAP" id="MF_00014">
    <property type="entry name" value="Ribosome_mat_RimM"/>
    <property type="match status" value="1"/>
</dbReference>
<dbReference type="InterPro" id="IPR011033">
    <property type="entry name" value="PRC_barrel-like_sf"/>
</dbReference>
<dbReference type="RefSeq" id="WP_072965499.1">
    <property type="nucleotide sequence ID" value="NZ_FRAJ01000003.1"/>
</dbReference>